<evidence type="ECO:0000256" key="5">
    <source>
        <dbReference type="ARBA" id="ARBA00023157"/>
    </source>
</evidence>
<reference evidence="8 10" key="1">
    <citation type="submission" date="2015-11" db="EMBL/GenBank/DDBJ databases">
        <title>Genomic analysis of 38 Legionella species identifies large and diverse effector repertoires.</title>
        <authorList>
            <person name="Burstein D."/>
            <person name="Amaro F."/>
            <person name="Zusman T."/>
            <person name="Lifshitz Z."/>
            <person name="Cohen O."/>
            <person name="Gilbert J.A."/>
            <person name="Pupko T."/>
            <person name="Shuman H.A."/>
            <person name="Segal G."/>
        </authorList>
    </citation>
    <scope>NUCLEOTIDE SEQUENCE [LARGE SCALE GENOMIC DNA]</scope>
    <source>
        <strain evidence="8 10">ATCC 43877</strain>
    </source>
</reference>
<dbReference type="Proteomes" id="UP000254040">
    <property type="component" value="Unassembled WGS sequence"/>
</dbReference>
<keyword evidence="4" id="KW-0378">Hydrolase</keyword>
<keyword evidence="7" id="KW-0732">Signal</keyword>
<dbReference type="PANTHER" id="PTHR33146">
    <property type="entry name" value="ENDONUCLEASE 4"/>
    <property type="match status" value="1"/>
</dbReference>
<evidence type="ECO:0000256" key="2">
    <source>
        <dbReference type="ARBA" id="ARBA00022723"/>
    </source>
</evidence>
<keyword evidence="1" id="KW-0540">Nuclease</keyword>
<feature type="signal peptide" evidence="7">
    <location>
        <begin position="1"/>
        <end position="18"/>
    </location>
</feature>
<evidence type="ECO:0000256" key="1">
    <source>
        <dbReference type="ARBA" id="ARBA00022722"/>
    </source>
</evidence>
<accession>A0A378JXE6</accession>
<evidence type="ECO:0000256" key="7">
    <source>
        <dbReference type="SAM" id="SignalP"/>
    </source>
</evidence>
<sequence>MRIIITFVLVFNSCLTFAWNAIGHQLVAQIAYDNLSPAAKKMCNQYNSAYNNLSGSASSFIQAATWLDAIRANDVHWFDSLHYMDIPFSFDETPLPPVQEMNALWGIKQAIKILSSDKSSLADKGLSLRILTHLIGDVHQPLHTVTKVSKRFPKGDLGGNLFPLAHNSIGDNLHKYWDNGAGSLTGQSKHFQIKNKARQLEQNWACSNADKKINPRKWINQSHQLALSKVYKTAQNRVPGKRYQLEAKNVSQKQIVLAGCRLATVLNSIAAQQINDLL</sequence>
<dbReference type="GO" id="GO:0046872">
    <property type="term" value="F:metal ion binding"/>
    <property type="evidence" value="ECO:0007669"/>
    <property type="project" value="UniProtKB-KW"/>
</dbReference>
<feature type="chain" id="PRO_5016837249" evidence="7">
    <location>
        <begin position="19"/>
        <end position="278"/>
    </location>
</feature>
<reference evidence="9 11" key="2">
    <citation type="submission" date="2018-06" db="EMBL/GenBank/DDBJ databases">
        <authorList>
            <consortium name="Pathogen Informatics"/>
            <person name="Doyle S."/>
        </authorList>
    </citation>
    <scope>NUCLEOTIDE SEQUENCE [LARGE SCALE GENOMIC DNA]</scope>
    <source>
        <strain evidence="9 11">NCTC12239</strain>
    </source>
</reference>
<protein>
    <submittedName>
        <fullName evidence="9">3'-nucleotidase/nuclease</fullName>
    </submittedName>
</protein>
<keyword evidence="3" id="KW-0255">Endonuclease</keyword>
<proteinExistence type="predicted"/>
<dbReference type="Proteomes" id="UP000054985">
    <property type="component" value="Unassembled WGS sequence"/>
</dbReference>
<dbReference type="AlphaFoldDB" id="A0A378JXE6"/>
<dbReference type="GO" id="GO:0004519">
    <property type="term" value="F:endonuclease activity"/>
    <property type="evidence" value="ECO:0007669"/>
    <property type="project" value="UniProtKB-KW"/>
</dbReference>
<dbReference type="Pfam" id="PF02265">
    <property type="entry name" value="S1-P1_nuclease"/>
    <property type="match status" value="1"/>
</dbReference>
<keyword evidence="5" id="KW-1015">Disulfide bond</keyword>
<keyword evidence="10" id="KW-1185">Reference proteome</keyword>
<name>A0A378JXE6_9GAMM</name>
<dbReference type="GO" id="GO:0006308">
    <property type="term" value="P:DNA catabolic process"/>
    <property type="evidence" value="ECO:0007669"/>
    <property type="project" value="InterPro"/>
</dbReference>
<keyword evidence="6" id="KW-0325">Glycoprotein</keyword>
<evidence type="ECO:0000256" key="3">
    <source>
        <dbReference type="ARBA" id="ARBA00022759"/>
    </source>
</evidence>
<evidence type="ECO:0000313" key="9">
    <source>
        <dbReference type="EMBL" id="STX62707.1"/>
    </source>
</evidence>
<keyword evidence="2" id="KW-0479">Metal-binding</keyword>
<evidence type="ECO:0000313" key="8">
    <source>
        <dbReference type="EMBL" id="KTD35559.1"/>
    </source>
</evidence>
<dbReference type="CDD" id="cd11010">
    <property type="entry name" value="S1-P1_nuclease"/>
    <property type="match status" value="1"/>
</dbReference>
<evidence type="ECO:0000256" key="4">
    <source>
        <dbReference type="ARBA" id="ARBA00022801"/>
    </source>
</evidence>
<dbReference type="InterPro" id="IPR008947">
    <property type="entry name" value="PLipase_C/P1_nuclease_dom_sf"/>
</dbReference>
<evidence type="ECO:0000313" key="11">
    <source>
        <dbReference type="Proteomes" id="UP000254040"/>
    </source>
</evidence>
<dbReference type="GO" id="GO:0003676">
    <property type="term" value="F:nucleic acid binding"/>
    <property type="evidence" value="ECO:0007669"/>
    <property type="project" value="InterPro"/>
</dbReference>
<evidence type="ECO:0000256" key="6">
    <source>
        <dbReference type="ARBA" id="ARBA00023180"/>
    </source>
</evidence>
<dbReference type="Gene3D" id="1.10.575.10">
    <property type="entry name" value="P1 Nuclease"/>
    <property type="match status" value="1"/>
</dbReference>
<dbReference type="EMBL" id="UGOG01000001">
    <property type="protein sequence ID" value="STX62707.1"/>
    <property type="molecule type" value="Genomic_DNA"/>
</dbReference>
<evidence type="ECO:0000313" key="10">
    <source>
        <dbReference type="Proteomes" id="UP000054985"/>
    </source>
</evidence>
<dbReference type="OrthoDB" id="267579at2"/>
<organism evidence="9 11">
    <name type="scientific">Legionella moravica</name>
    <dbReference type="NCBI Taxonomy" id="39962"/>
    <lineage>
        <taxon>Bacteria</taxon>
        <taxon>Pseudomonadati</taxon>
        <taxon>Pseudomonadota</taxon>
        <taxon>Gammaproteobacteria</taxon>
        <taxon>Legionellales</taxon>
        <taxon>Legionellaceae</taxon>
        <taxon>Legionella</taxon>
    </lineage>
</organism>
<dbReference type="EMBL" id="LNYN01000014">
    <property type="protein sequence ID" value="KTD35559.1"/>
    <property type="molecule type" value="Genomic_DNA"/>
</dbReference>
<gene>
    <name evidence="8" type="ORF">Lmor_1006</name>
    <name evidence="9" type="ORF">NCTC12239_01646</name>
</gene>
<dbReference type="InterPro" id="IPR003154">
    <property type="entry name" value="S1/P1nuclease"/>
</dbReference>
<dbReference type="STRING" id="39962.Lmor_1006"/>
<dbReference type="SUPFAM" id="SSF48537">
    <property type="entry name" value="Phospholipase C/P1 nuclease"/>
    <property type="match status" value="1"/>
</dbReference>
<dbReference type="GO" id="GO:0016788">
    <property type="term" value="F:hydrolase activity, acting on ester bonds"/>
    <property type="evidence" value="ECO:0007669"/>
    <property type="project" value="InterPro"/>
</dbReference>
<dbReference type="PANTHER" id="PTHR33146:SF10">
    <property type="entry name" value="STRAND-SPECIFIC NUCLEASE, PUTATIVE-RELATED"/>
    <property type="match status" value="1"/>
</dbReference>